<evidence type="ECO:0000256" key="6">
    <source>
        <dbReference type="ARBA" id="ARBA00022692"/>
    </source>
</evidence>
<comment type="catalytic activity">
    <reaction evidence="1">
        <text>ATP + protein L-histidine = ADP + protein N-phospho-L-histidine.</text>
        <dbReference type="EC" id="2.7.13.3"/>
    </reaction>
</comment>
<dbReference type="InterPro" id="IPR036097">
    <property type="entry name" value="HisK_dim/P_sf"/>
</dbReference>
<feature type="domain" description="Histidine kinase" evidence="13">
    <location>
        <begin position="239"/>
        <end position="444"/>
    </location>
</feature>
<feature type="region of interest" description="Disordered" evidence="11">
    <location>
        <begin position="386"/>
        <end position="405"/>
    </location>
</feature>
<keyword evidence="5" id="KW-0808">Transferase</keyword>
<dbReference type="STRING" id="106634.TVD_01570"/>
<dbReference type="PROSITE" id="PS50885">
    <property type="entry name" value="HAMP"/>
    <property type="match status" value="1"/>
</dbReference>
<dbReference type="GO" id="GO:0000155">
    <property type="term" value="F:phosphorelay sensor kinase activity"/>
    <property type="evidence" value="ECO:0007669"/>
    <property type="project" value="InterPro"/>
</dbReference>
<dbReference type="PRINTS" id="PR00344">
    <property type="entry name" value="BCTRLSENSOR"/>
</dbReference>
<dbReference type="SUPFAM" id="SSF55874">
    <property type="entry name" value="ATPase domain of HSP90 chaperone/DNA topoisomerase II/histidine kinase"/>
    <property type="match status" value="1"/>
</dbReference>
<evidence type="ECO:0000256" key="2">
    <source>
        <dbReference type="ARBA" id="ARBA00004370"/>
    </source>
</evidence>
<reference evidence="15 16" key="1">
    <citation type="submission" date="2015-04" db="EMBL/GenBank/DDBJ databases">
        <title>Complete Sequence for the Genome of the Thioalkalivibrio versutus D301.</title>
        <authorList>
            <person name="Mu T."/>
            <person name="Zhou J."/>
            <person name="Xu X."/>
        </authorList>
    </citation>
    <scope>NUCLEOTIDE SEQUENCE [LARGE SCALE GENOMIC DNA]</scope>
    <source>
        <strain evidence="15 16">D301</strain>
    </source>
</reference>
<gene>
    <name evidence="15" type="ORF">TVD_01570</name>
</gene>
<dbReference type="EC" id="2.7.13.3" evidence="3"/>
<evidence type="ECO:0000259" key="14">
    <source>
        <dbReference type="PROSITE" id="PS50885"/>
    </source>
</evidence>
<dbReference type="CDD" id="cd00082">
    <property type="entry name" value="HisKA"/>
    <property type="match status" value="1"/>
</dbReference>
<dbReference type="InterPro" id="IPR050428">
    <property type="entry name" value="TCS_sensor_his_kinase"/>
</dbReference>
<dbReference type="InterPro" id="IPR004358">
    <property type="entry name" value="Sig_transdc_His_kin-like_C"/>
</dbReference>
<dbReference type="KEGG" id="tvr:TVD_01570"/>
<dbReference type="RefSeq" id="WP_047250632.1">
    <property type="nucleotide sequence ID" value="NZ_CP011367.1"/>
</dbReference>
<evidence type="ECO:0000256" key="9">
    <source>
        <dbReference type="ARBA" id="ARBA00023012"/>
    </source>
</evidence>
<evidence type="ECO:0000256" key="7">
    <source>
        <dbReference type="ARBA" id="ARBA00022777"/>
    </source>
</evidence>
<evidence type="ECO:0000256" key="8">
    <source>
        <dbReference type="ARBA" id="ARBA00022989"/>
    </source>
</evidence>
<evidence type="ECO:0000256" key="4">
    <source>
        <dbReference type="ARBA" id="ARBA00022553"/>
    </source>
</evidence>
<dbReference type="PANTHER" id="PTHR45436:SF4">
    <property type="entry name" value="SENSOR PROTEIN PHOQ"/>
    <property type="match status" value="1"/>
</dbReference>
<keyword evidence="4" id="KW-0597">Phosphoprotein</keyword>
<evidence type="ECO:0000256" key="5">
    <source>
        <dbReference type="ARBA" id="ARBA00022679"/>
    </source>
</evidence>
<dbReference type="InterPro" id="IPR005467">
    <property type="entry name" value="His_kinase_dom"/>
</dbReference>
<evidence type="ECO:0000256" key="12">
    <source>
        <dbReference type="SAM" id="Phobius"/>
    </source>
</evidence>
<protein>
    <recommendedName>
        <fullName evidence="3">histidine kinase</fullName>
        <ecNumber evidence="3">2.7.13.3</ecNumber>
    </recommendedName>
</protein>
<feature type="domain" description="HAMP" evidence="14">
    <location>
        <begin position="180"/>
        <end position="231"/>
    </location>
</feature>
<feature type="transmembrane region" description="Helical" evidence="12">
    <location>
        <begin position="159"/>
        <end position="181"/>
    </location>
</feature>
<dbReference type="InterPro" id="IPR003660">
    <property type="entry name" value="HAMP_dom"/>
</dbReference>
<keyword evidence="16" id="KW-1185">Reference proteome</keyword>
<comment type="subcellular location">
    <subcellularLocation>
        <location evidence="2">Membrane</location>
    </subcellularLocation>
</comment>
<name>A0A0G3G3T4_9GAMM</name>
<sequence length="444" mass="48785">MTAALRKLRGSLVLRLAGVTAITVLIFSLLTAWVLEAAFRDNAADAVETRLEAQVLLLMGLAEVVGPADVRVPEMLPESRLQLPVSGLYARILGEEGQTLWRSPSAVGVSLRGWTEDEYFSFSLPVQWELDGGQVGLTFQMLEDREAFSEQVEQYRTSLWQGLMTMTLSMILVLSLALWFWGLRPLRQVRRDLDALRHGDHAHLAGDYPTEVRALTGSINDLVEFERARLARQQNALADLAHSLKTPISALRLNLESARPDNDDMQRQVDRLQGIVQHQLNQAQRLGPAPFQAAEPLGPIIERTGQALGRLAAQEGVALETDLAAGCVLRMDSGAIFELLGNTLDNAIRHATTRVRITTRCQPGEVMLIIDDDGPGIPPADRARVLERGQRADTRGDQDDGRAEGQGLGLSIIHTLVTDHGGTLFIEQAPELHGARIRMVFSAS</sequence>
<evidence type="ECO:0000256" key="10">
    <source>
        <dbReference type="ARBA" id="ARBA00023136"/>
    </source>
</evidence>
<dbReference type="PROSITE" id="PS50109">
    <property type="entry name" value="HIS_KIN"/>
    <property type="match status" value="1"/>
</dbReference>
<dbReference type="AlphaFoldDB" id="A0A0G3G3T4"/>
<evidence type="ECO:0000259" key="13">
    <source>
        <dbReference type="PROSITE" id="PS50109"/>
    </source>
</evidence>
<dbReference type="SUPFAM" id="SSF47384">
    <property type="entry name" value="Homodimeric domain of signal transducing histidine kinase"/>
    <property type="match status" value="1"/>
</dbReference>
<dbReference type="SMART" id="SM00387">
    <property type="entry name" value="HATPase_c"/>
    <property type="match status" value="1"/>
</dbReference>
<evidence type="ECO:0000256" key="3">
    <source>
        <dbReference type="ARBA" id="ARBA00012438"/>
    </source>
</evidence>
<feature type="transmembrane region" description="Helical" evidence="12">
    <location>
        <begin position="12"/>
        <end position="35"/>
    </location>
</feature>
<keyword evidence="10 12" id="KW-0472">Membrane</keyword>
<dbReference type="Gene3D" id="1.10.287.130">
    <property type="match status" value="1"/>
</dbReference>
<dbReference type="PANTHER" id="PTHR45436">
    <property type="entry name" value="SENSOR HISTIDINE KINASE YKOH"/>
    <property type="match status" value="1"/>
</dbReference>
<dbReference type="GO" id="GO:0005524">
    <property type="term" value="F:ATP binding"/>
    <property type="evidence" value="ECO:0007669"/>
    <property type="project" value="UniProtKB-KW"/>
</dbReference>
<proteinExistence type="predicted"/>
<organism evidence="15 16">
    <name type="scientific">Thioalkalivibrio versutus</name>
    <dbReference type="NCBI Taxonomy" id="106634"/>
    <lineage>
        <taxon>Bacteria</taxon>
        <taxon>Pseudomonadati</taxon>
        <taxon>Pseudomonadota</taxon>
        <taxon>Gammaproteobacteria</taxon>
        <taxon>Chromatiales</taxon>
        <taxon>Ectothiorhodospiraceae</taxon>
        <taxon>Thioalkalivibrio</taxon>
    </lineage>
</organism>
<dbReference type="Proteomes" id="UP000064201">
    <property type="component" value="Chromosome"/>
</dbReference>
<dbReference type="InterPro" id="IPR003594">
    <property type="entry name" value="HATPase_dom"/>
</dbReference>
<dbReference type="EMBL" id="CP011367">
    <property type="protein sequence ID" value="AKJ94137.1"/>
    <property type="molecule type" value="Genomic_DNA"/>
</dbReference>
<dbReference type="PATRIC" id="fig|106634.4.peg.320"/>
<dbReference type="InterPro" id="IPR036890">
    <property type="entry name" value="HATPase_C_sf"/>
</dbReference>
<evidence type="ECO:0000313" key="15">
    <source>
        <dbReference type="EMBL" id="AKJ94137.1"/>
    </source>
</evidence>
<dbReference type="InterPro" id="IPR003661">
    <property type="entry name" value="HisK_dim/P_dom"/>
</dbReference>
<keyword evidence="6 12" id="KW-0812">Transmembrane</keyword>
<evidence type="ECO:0000256" key="11">
    <source>
        <dbReference type="SAM" id="MobiDB-lite"/>
    </source>
</evidence>
<dbReference type="GO" id="GO:0005886">
    <property type="term" value="C:plasma membrane"/>
    <property type="evidence" value="ECO:0007669"/>
    <property type="project" value="TreeGrafter"/>
</dbReference>
<keyword evidence="8 12" id="KW-1133">Transmembrane helix</keyword>
<feature type="compositionally biased region" description="Basic and acidic residues" evidence="11">
    <location>
        <begin position="386"/>
        <end position="403"/>
    </location>
</feature>
<dbReference type="Gene3D" id="3.30.565.10">
    <property type="entry name" value="Histidine kinase-like ATPase, C-terminal domain"/>
    <property type="match status" value="1"/>
</dbReference>
<dbReference type="OrthoDB" id="9809567at2"/>
<evidence type="ECO:0000256" key="1">
    <source>
        <dbReference type="ARBA" id="ARBA00000085"/>
    </source>
</evidence>
<accession>A0A0G3G3T4</accession>
<keyword evidence="7 15" id="KW-0418">Kinase</keyword>
<dbReference type="Pfam" id="PF02518">
    <property type="entry name" value="HATPase_c"/>
    <property type="match status" value="1"/>
</dbReference>
<keyword evidence="9" id="KW-0902">Two-component regulatory system</keyword>
<evidence type="ECO:0000313" key="16">
    <source>
        <dbReference type="Proteomes" id="UP000064201"/>
    </source>
</evidence>